<comment type="similarity">
    <text evidence="1">Belongs to the leucine-binding protein family.</text>
</comment>
<protein>
    <recommendedName>
        <fullName evidence="3">Leucine-binding protein domain-containing protein</fullName>
    </recommendedName>
</protein>
<evidence type="ECO:0000313" key="4">
    <source>
        <dbReference type="EMBL" id="AOZ07945.1"/>
    </source>
</evidence>
<gene>
    <name evidence="4" type="ORF">BKK80_03840</name>
</gene>
<sequence>MEVALLVPVRGATGIWGPSARACAQLAAEELNRAGGVGGRELRLHVFNAADECRDIPQQLGALIDEGALDAVVGMHTSAVRGRVSAATRGRVPFVYTPLYEGGERAPGVYAIGETPELQLLPALRTLCLRYGARRWVFVGHDCVWPRASHRFAGAALQALGAQLLADRYTRPACGSYRAVLDEIERLRPDAVLLSLVGQDAIDFNREFAARGLARRIRRLSCAIEENALLAIGADSTAGLFACAGYFATLGHDANMAFKERYHGRYGERAPVLNALAQSAYDGVHFLAALLAAPGRAAGRRAPLAFRSVRGLSWQGNARVQQPVFLAEADGHFFQVTERL</sequence>
<dbReference type="Pfam" id="PF13458">
    <property type="entry name" value="Peripla_BP_6"/>
    <property type="match status" value="1"/>
</dbReference>
<proteinExistence type="inferred from homology"/>
<dbReference type="PANTHER" id="PTHR47628">
    <property type="match status" value="1"/>
</dbReference>
<dbReference type="PANTHER" id="PTHR47628:SF1">
    <property type="entry name" value="ALIPHATIC AMIDASE EXPRESSION-REGULATING PROTEIN"/>
    <property type="match status" value="1"/>
</dbReference>
<reference evidence="4 5" key="1">
    <citation type="submission" date="2016-10" db="EMBL/GenBank/DDBJ databases">
        <title>Complete genome sequences of three Cupriavidus strains isolated from various Malaysian environments.</title>
        <authorList>
            <person name="Abdullah A.A.-A."/>
            <person name="Shafie N.A.H."/>
            <person name="Lau N.S."/>
        </authorList>
    </citation>
    <scope>NUCLEOTIDE SEQUENCE [LARGE SCALE GENOMIC DNA]</scope>
    <source>
        <strain evidence="4 5">USMAA1020</strain>
    </source>
</reference>
<dbReference type="Proteomes" id="UP000177515">
    <property type="component" value="Chromosome 1"/>
</dbReference>
<dbReference type="SUPFAM" id="SSF53822">
    <property type="entry name" value="Periplasmic binding protein-like I"/>
    <property type="match status" value="1"/>
</dbReference>
<evidence type="ECO:0000256" key="2">
    <source>
        <dbReference type="ARBA" id="ARBA00022729"/>
    </source>
</evidence>
<organism evidence="4 5">
    <name type="scientific">Cupriavidus malaysiensis</name>
    <dbReference type="NCBI Taxonomy" id="367825"/>
    <lineage>
        <taxon>Bacteria</taxon>
        <taxon>Pseudomonadati</taxon>
        <taxon>Pseudomonadota</taxon>
        <taxon>Betaproteobacteria</taxon>
        <taxon>Burkholderiales</taxon>
        <taxon>Burkholderiaceae</taxon>
        <taxon>Cupriavidus</taxon>
    </lineage>
</organism>
<dbReference type="InterPro" id="IPR028082">
    <property type="entry name" value="Peripla_BP_I"/>
</dbReference>
<feature type="domain" description="Leucine-binding protein" evidence="3">
    <location>
        <begin position="3"/>
        <end position="332"/>
    </location>
</feature>
<dbReference type="EMBL" id="CP017754">
    <property type="protein sequence ID" value="AOZ07945.1"/>
    <property type="molecule type" value="Genomic_DNA"/>
</dbReference>
<keyword evidence="5" id="KW-1185">Reference proteome</keyword>
<dbReference type="CDD" id="cd06358">
    <property type="entry name" value="PBP1_NHase"/>
    <property type="match status" value="1"/>
</dbReference>
<evidence type="ECO:0000313" key="5">
    <source>
        <dbReference type="Proteomes" id="UP000177515"/>
    </source>
</evidence>
<dbReference type="InterPro" id="IPR028081">
    <property type="entry name" value="Leu-bd"/>
</dbReference>
<evidence type="ECO:0000259" key="3">
    <source>
        <dbReference type="Pfam" id="PF13458"/>
    </source>
</evidence>
<keyword evidence="2" id="KW-0732">Signal</keyword>
<evidence type="ECO:0000256" key="1">
    <source>
        <dbReference type="ARBA" id="ARBA00010062"/>
    </source>
</evidence>
<accession>A0ABN4TSV5</accession>
<name>A0ABN4TSV5_9BURK</name>
<dbReference type="Gene3D" id="3.40.50.2300">
    <property type="match status" value="2"/>
</dbReference>